<evidence type="ECO:0000313" key="2">
    <source>
        <dbReference type="EMBL" id="TWT88309.1"/>
    </source>
</evidence>
<sequence length="387" mass="42079" precursor="true">MRSPISLRTLCLAGAFLAFGAVCRAEQNEFLLPAMAGRIEAFELSSLAPATAAQSTAETASASPARWTAPLGVELNLSEWTKPSDSPNFRRFARSGFGMAKAVSLDNNLSTSLTNPAPTSSSHSFSSDFGDLHEFNVFYDNVLYHEALSELSFELAKQFYFSEESGINGPNSGWRIDAFASRFMLQAGEEVRGEASLPASEACEKWWESFQTSTYASCGLRMVRLSSDFEFDASGSILGRTYIGQFNDHDIFGPQLGLGAVAESERLRFEATVLGLAGYGRARLKQNGVFGAEAIPGALNRSASARTTNSTYDATEEHFAWHFETRLSSSYTITPGWRIDALYRWYLAGPVYDAAGGTIFSVPYFGYNAKAGVGQASEVFLGLAYTL</sequence>
<dbReference type="RefSeq" id="WP_146399251.1">
    <property type="nucleotide sequence ID" value="NZ_SJPQ01000002.1"/>
</dbReference>
<gene>
    <name evidence="2" type="ORF">Mal64_17880</name>
</gene>
<dbReference type="AlphaFoldDB" id="A0A5C5ZLN1"/>
<feature type="signal peptide" evidence="1">
    <location>
        <begin position="1"/>
        <end position="20"/>
    </location>
</feature>
<dbReference type="OrthoDB" id="256641at2"/>
<keyword evidence="3" id="KW-1185">Reference proteome</keyword>
<evidence type="ECO:0000256" key="1">
    <source>
        <dbReference type="SAM" id="SignalP"/>
    </source>
</evidence>
<dbReference type="Proteomes" id="UP000315440">
    <property type="component" value="Unassembled WGS sequence"/>
</dbReference>
<organism evidence="2 3">
    <name type="scientific">Pseudobythopirellula maris</name>
    <dbReference type="NCBI Taxonomy" id="2527991"/>
    <lineage>
        <taxon>Bacteria</taxon>
        <taxon>Pseudomonadati</taxon>
        <taxon>Planctomycetota</taxon>
        <taxon>Planctomycetia</taxon>
        <taxon>Pirellulales</taxon>
        <taxon>Lacipirellulaceae</taxon>
        <taxon>Pseudobythopirellula</taxon>
    </lineage>
</organism>
<dbReference type="EMBL" id="SJPQ01000002">
    <property type="protein sequence ID" value="TWT88309.1"/>
    <property type="molecule type" value="Genomic_DNA"/>
</dbReference>
<comment type="caution">
    <text evidence="2">The sequence shown here is derived from an EMBL/GenBank/DDBJ whole genome shotgun (WGS) entry which is preliminary data.</text>
</comment>
<feature type="chain" id="PRO_5022968706" evidence="1">
    <location>
        <begin position="21"/>
        <end position="387"/>
    </location>
</feature>
<accession>A0A5C5ZLN1</accession>
<reference evidence="2 3" key="1">
    <citation type="submission" date="2019-02" db="EMBL/GenBank/DDBJ databases">
        <title>Deep-cultivation of Planctomycetes and their phenomic and genomic characterization uncovers novel biology.</title>
        <authorList>
            <person name="Wiegand S."/>
            <person name="Jogler M."/>
            <person name="Boedeker C."/>
            <person name="Pinto D."/>
            <person name="Vollmers J."/>
            <person name="Rivas-Marin E."/>
            <person name="Kohn T."/>
            <person name="Peeters S.H."/>
            <person name="Heuer A."/>
            <person name="Rast P."/>
            <person name="Oberbeckmann S."/>
            <person name="Bunk B."/>
            <person name="Jeske O."/>
            <person name="Meyerdierks A."/>
            <person name="Storesund J.E."/>
            <person name="Kallscheuer N."/>
            <person name="Luecker S."/>
            <person name="Lage O.M."/>
            <person name="Pohl T."/>
            <person name="Merkel B.J."/>
            <person name="Hornburger P."/>
            <person name="Mueller R.-W."/>
            <person name="Bruemmer F."/>
            <person name="Labrenz M."/>
            <person name="Spormann A.M."/>
            <person name="Op Den Camp H."/>
            <person name="Overmann J."/>
            <person name="Amann R."/>
            <person name="Jetten M.S.M."/>
            <person name="Mascher T."/>
            <person name="Medema M.H."/>
            <person name="Devos D.P."/>
            <person name="Kaster A.-K."/>
            <person name="Ovreas L."/>
            <person name="Rohde M."/>
            <person name="Galperin M.Y."/>
            <person name="Jogler C."/>
        </authorList>
    </citation>
    <scope>NUCLEOTIDE SEQUENCE [LARGE SCALE GENOMIC DNA]</scope>
    <source>
        <strain evidence="2 3">Mal64</strain>
    </source>
</reference>
<protein>
    <submittedName>
        <fullName evidence="2">Uncharacterized protein</fullName>
    </submittedName>
</protein>
<proteinExistence type="predicted"/>
<evidence type="ECO:0000313" key="3">
    <source>
        <dbReference type="Proteomes" id="UP000315440"/>
    </source>
</evidence>
<keyword evidence="1" id="KW-0732">Signal</keyword>
<name>A0A5C5ZLN1_9BACT</name>